<gene>
    <name evidence="7" type="ORF">BJF92_09540</name>
</gene>
<keyword evidence="6" id="KW-0012">Acyltransferase</keyword>
<keyword evidence="2" id="KW-1003">Cell membrane</keyword>
<evidence type="ECO:0000256" key="5">
    <source>
        <dbReference type="ARBA" id="ARBA00023136"/>
    </source>
</evidence>
<accession>A0A1Q9AGI3</accession>
<keyword evidence="3" id="KW-0997">Cell inner membrane</keyword>
<dbReference type="AlphaFoldDB" id="A0A1Q9AGI3"/>
<dbReference type="Proteomes" id="UP000186143">
    <property type="component" value="Unassembled WGS sequence"/>
</dbReference>
<evidence type="ECO:0000313" key="7">
    <source>
        <dbReference type="EMBL" id="OLP54074.1"/>
    </source>
</evidence>
<comment type="caution">
    <text evidence="7">The sequence shown here is derived from an EMBL/GenBank/DDBJ whole genome shotgun (WGS) entry which is preliminary data.</text>
</comment>
<name>A0A1Q9AGI3_9HYPH</name>
<evidence type="ECO:0000256" key="6">
    <source>
        <dbReference type="ARBA" id="ARBA00023315"/>
    </source>
</evidence>
<evidence type="ECO:0000256" key="2">
    <source>
        <dbReference type="ARBA" id="ARBA00022475"/>
    </source>
</evidence>
<dbReference type="CDD" id="cd07984">
    <property type="entry name" value="LPLAT_LABLAT-like"/>
    <property type="match status" value="1"/>
</dbReference>
<dbReference type="GO" id="GO:0016746">
    <property type="term" value="F:acyltransferase activity"/>
    <property type="evidence" value="ECO:0007669"/>
    <property type="project" value="UniProtKB-KW"/>
</dbReference>
<dbReference type="InterPro" id="IPR004960">
    <property type="entry name" value="LipA_acyltrans"/>
</dbReference>
<comment type="subcellular location">
    <subcellularLocation>
        <location evidence="1">Cell inner membrane</location>
    </subcellularLocation>
</comment>
<evidence type="ECO:0000256" key="4">
    <source>
        <dbReference type="ARBA" id="ARBA00022679"/>
    </source>
</evidence>
<proteinExistence type="predicted"/>
<dbReference type="STRING" id="1672749.BJF92_09540"/>
<dbReference type="GO" id="GO:0005886">
    <property type="term" value="C:plasma membrane"/>
    <property type="evidence" value="ECO:0007669"/>
    <property type="project" value="UniProtKB-SubCell"/>
</dbReference>
<dbReference type="Pfam" id="PF03279">
    <property type="entry name" value="Lip_A_acyltrans"/>
    <property type="match status" value="1"/>
</dbReference>
<dbReference type="EMBL" id="MKIO01000037">
    <property type="protein sequence ID" value="OLP54074.1"/>
    <property type="molecule type" value="Genomic_DNA"/>
</dbReference>
<keyword evidence="5" id="KW-0472">Membrane</keyword>
<organism evidence="7 8">
    <name type="scientific">Xaviernesmea rhizosphaerae</name>
    <dbReference type="NCBI Taxonomy" id="1672749"/>
    <lineage>
        <taxon>Bacteria</taxon>
        <taxon>Pseudomonadati</taxon>
        <taxon>Pseudomonadota</taxon>
        <taxon>Alphaproteobacteria</taxon>
        <taxon>Hyphomicrobiales</taxon>
        <taxon>Rhizobiaceae</taxon>
        <taxon>Rhizobium/Agrobacterium group</taxon>
        <taxon>Xaviernesmea</taxon>
    </lineage>
</organism>
<evidence type="ECO:0008006" key="9">
    <source>
        <dbReference type="Google" id="ProtNLM"/>
    </source>
</evidence>
<reference evidence="7 8" key="1">
    <citation type="submission" date="2016-09" db="EMBL/GenBank/DDBJ databases">
        <title>Rhizobium sp. nov., a novel species isolated from the rice rhizosphere.</title>
        <authorList>
            <person name="Zhao J."/>
            <person name="Zhang X."/>
        </authorList>
    </citation>
    <scope>NUCLEOTIDE SEQUENCE [LARGE SCALE GENOMIC DNA]</scope>
    <source>
        <strain evidence="7 8">MH17</strain>
    </source>
</reference>
<dbReference type="GO" id="GO:0009247">
    <property type="term" value="P:glycolipid biosynthetic process"/>
    <property type="evidence" value="ECO:0007669"/>
    <property type="project" value="UniProtKB-ARBA"/>
</dbReference>
<sequence length="317" mass="35223">MWRPPDAVPLADLWSGEAGKRRAARRVWIADSLQDGFDILLFYAMRALPVAGCSGLGARLGRFSLPRFHKTAVARLTANLERLLPEAKAEMRAALMRRNWENQGRLMTEFSVVHRIARDPERLRIEGGEHAQAAAGLGPVIFMGLHLGNWELIWPALVGFDLHPALNYAPPRSRARHWIARRTRRQAGIDLLPPGMSAVRPALKRLQAGGQVIIFCDEGLHGKIRGPFLGRPAHLDGNLALVARLARLTGAAICPVWTVRDEKDPTRFALTIRPALTLDPGAADMDQLTADVIRLNAEIEPVIRAHLDQWYFLDSAL</sequence>
<keyword evidence="4" id="KW-0808">Transferase</keyword>
<evidence type="ECO:0000256" key="1">
    <source>
        <dbReference type="ARBA" id="ARBA00004533"/>
    </source>
</evidence>
<protein>
    <recommendedName>
        <fullName evidence="9">Lipid A biosynthesis lauroyl acyltransferase</fullName>
    </recommendedName>
</protein>
<evidence type="ECO:0000256" key="3">
    <source>
        <dbReference type="ARBA" id="ARBA00022519"/>
    </source>
</evidence>
<evidence type="ECO:0000313" key="8">
    <source>
        <dbReference type="Proteomes" id="UP000186143"/>
    </source>
</evidence>
<dbReference type="PANTHER" id="PTHR30606">
    <property type="entry name" value="LIPID A BIOSYNTHESIS LAUROYL ACYLTRANSFERASE"/>
    <property type="match status" value="1"/>
</dbReference>
<dbReference type="PANTHER" id="PTHR30606:SF10">
    <property type="entry name" value="PHOSPHATIDYLINOSITOL MANNOSIDE ACYLTRANSFERASE"/>
    <property type="match status" value="1"/>
</dbReference>